<reference evidence="2" key="1">
    <citation type="journal article" date="2019" name="Int. J. Syst. Evol. Microbiol.">
        <title>The Global Catalogue of Microorganisms (GCM) 10K type strain sequencing project: providing services to taxonomists for standard genome sequencing and annotation.</title>
        <authorList>
            <consortium name="The Broad Institute Genomics Platform"/>
            <consortium name="The Broad Institute Genome Sequencing Center for Infectious Disease"/>
            <person name="Wu L."/>
            <person name="Ma J."/>
        </authorList>
    </citation>
    <scope>NUCLEOTIDE SEQUENCE [LARGE SCALE GENOMIC DNA]</scope>
    <source>
        <strain evidence="2">CGMCC 1.15922</strain>
    </source>
</reference>
<protein>
    <recommendedName>
        <fullName evidence="3">DUF4202 domain-containing protein</fullName>
    </recommendedName>
</protein>
<proteinExistence type="predicted"/>
<evidence type="ECO:0000313" key="1">
    <source>
        <dbReference type="EMBL" id="GHE87258.1"/>
    </source>
</evidence>
<keyword evidence="2" id="KW-1185">Reference proteome</keyword>
<dbReference type="PANTHER" id="PTHR41729:SF1">
    <property type="entry name" value="GLUTAMYL-TRNA SYNTHETASE"/>
    <property type="match status" value="1"/>
</dbReference>
<evidence type="ECO:0000313" key="2">
    <source>
        <dbReference type="Proteomes" id="UP000626370"/>
    </source>
</evidence>
<dbReference type="Pfam" id="PF13875">
    <property type="entry name" value="DUF4202"/>
    <property type="match status" value="1"/>
</dbReference>
<dbReference type="EMBL" id="BNAH01000005">
    <property type="protein sequence ID" value="GHE87258.1"/>
    <property type="molecule type" value="Genomic_DNA"/>
</dbReference>
<dbReference type="Proteomes" id="UP000626370">
    <property type="component" value="Unassembled WGS sequence"/>
</dbReference>
<dbReference type="PANTHER" id="PTHR41729">
    <property type="entry name" value="GLUTAMYL-TRNA SYNTHETASE"/>
    <property type="match status" value="1"/>
</dbReference>
<gene>
    <name evidence="1" type="ORF">GCM10011501_15820</name>
</gene>
<dbReference type="InterPro" id="IPR025255">
    <property type="entry name" value="DUF4202"/>
</dbReference>
<accession>A0ABQ3IPS8</accession>
<evidence type="ECO:0008006" key="3">
    <source>
        <dbReference type="Google" id="ProtNLM"/>
    </source>
</evidence>
<name>A0ABQ3IPS8_9GAMM</name>
<comment type="caution">
    <text evidence="1">The sequence shown here is derived from an EMBL/GenBank/DDBJ whole genome shotgun (WGS) entry which is preliminary data.</text>
</comment>
<sequence length="193" mass="22446">MSEKLNNVLNSIDRINSQDPNVTIVGGIEKPKELLYGQYMSECLAQHWPDADEYLQIAVRAQHIKRWHLKRSDFSEGKQGYLTWRKALGLFHAQTTKELMIDYGYEEVEAETTSRIIRKENLKSNQQSQTLEDVACLVFLQHYFEDFATKHSEEKIIRILQLTWRKMSEKGHNIALTLTLPSHLSKLVEKALS</sequence>
<dbReference type="RefSeq" id="WP_189377723.1">
    <property type="nucleotide sequence ID" value="NZ_BNAH01000005.1"/>
</dbReference>
<organism evidence="1 2">
    <name type="scientific">Thalassotalea profundi</name>
    <dbReference type="NCBI Taxonomy" id="2036687"/>
    <lineage>
        <taxon>Bacteria</taxon>
        <taxon>Pseudomonadati</taxon>
        <taxon>Pseudomonadota</taxon>
        <taxon>Gammaproteobacteria</taxon>
        <taxon>Alteromonadales</taxon>
        <taxon>Colwelliaceae</taxon>
        <taxon>Thalassotalea</taxon>
    </lineage>
</organism>